<dbReference type="Pfam" id="PF13506">
    <property type="entry name" value="Glyco_transf_21"/>
    <property type="match status" value="1"/>
</dbReference>
<dbReference type="GO" id="GO:0002119">
    <property type="term" value="P:nematode larval development"/>
    <property type="evidence" value="ECO:0007669"/>
    <property type="project" value="UniProtKB-ARBA"/>
</dbReference>
<evidence type="ECO:0000256" key="15">
    <source>
        <dbReference type="ARBA" id="ARBA00053005"/>
    </source>
</evidence>
<feature type="transmembrane region" description="Helical" evidence="16">
    <location>
        <begin position="74"/>
        <end position="99"/>
    </location>
</feature>
<dbReference type="FunFam" id="3.90.550.10:FF:000207">
    <property type="entry name" value="Ceramide glucosyltransferase 1"/>
    <property type="match status" value="1"/>
</dbReference>
<dbReference type="GO" id="GO:0008120">
    <property type="term" value="F:ceramide glucosyltransferase activity"/>
    <property type="evidence" value="ECO:0007669"/>
    <property type="project" value="UniProtKB-EC"/>
</dbReference>
<dbReference type="EC" id="2.4.1.80" evidence="5"/>
<dbReference type="PANTHER" id="PTHR12726">
    <property type="entry name" value="CERAMIDE GLUCOSYLTRANSFERASE"/>
    <property type="match status" value="1"/>
</dbReference>
<keyword evidence="9 16" id="KW-0812">Transmembrane</keyword>
<evidence type="ECO:0000256" key="1">
    <source>
        <dbReference type="ARBA" id="ARBA00004141"/>
    </source>
</evidence>
<comment type="subcellular location">
    <subcellularLocation>
        <location evidence="1">Membrane</location>
        <topology evidence="1">Multi-pass membrane protein</topology>
    </subcellularLocation>
</comment>
<protein>
    <recommendedName>
        <fullName evidence="5">ceramide glucosyltransferase</fullName>
        <ecNumber evidence="5">2.4.1.80</ecNumber>
    </recommendedName>
</protein>
<comment type="catalytic activity">
    <reaction evidence="14">
        <text>an N-acylsphing-4-enine + UDP-alpha-D-glucose = a beta-D-glucosyl-(1&lt;-&gt;1')-N-acylsphing-4-enine + UDP + H(+)</text>
        <dbReference type="Rhea" id="RHEA:12088"/>
        <dbReference type="ChEBI" id="CHEBI:15378"/>
        <dbReference type="ChEBI" id="CHEBI:22801"/>
        <dbReference type="ChEBI" id="CHEBI:52639"/>
        <dbReference type="ChEBI" id="CHEBI:58223"/>
        <dbReference type="ChEBI" id="CHEBI:58885"/>
        <dbReference type="EC" id="2.4.1.80"/>
    </reaction>
    <physiologicalReaction direction="left-to-right" evidence="14">
        <dbReference type="Rhea" id="RHEA:12089"/>
    </physiologicalReaction>
</comment>
<evidence type="ECO:0000256" key="8">
    <source>
        <dbReference type="ARBA" id="ARBA00022679"/>
    </source>
</evidence>
<comment type="pathway">
    <text evidence="3">Sphingolipid metabolism.</text>
</comment>
<keyword evidence="13 16" id="KW-0472">Membrane</keyword>
<dbReference type="InterPro" id="IPR025993">
    <property type="entry name" value="Ceramide_glucosylTrfase"/>
</dbReference>
<evidence type="ECO:0000256" key="3">
    <source>
        <dbReference type="ARBA" id="ARBA00004991"/>
    </source>
</evidence>
<evidence type="ECO:0000256" key="10">
    <source>
        <dbReference type="ARBA" id="ARBA00022919"/>
    </source>
</evidence>
<evidence type="ECO:0000256" key="2">
    <source>
        <dbReference type="ARBA" id="ARBA00004760"/>
    </source>
</evidence>
<keyword evidence="7" id="KW-0328">Glycosyltransferase</keyword>
<keyword evidence="18" id="KW-1185">Reference proteome</keyword>
<evidence type="ECO:0000256" key="6">
    <source>
        <dbReference type="ARBA" id="ARBA00022516"/>
    </source>
</evidence>
<dbReference type="InterPro" id="IPR029044">
    <property type="entry name" value="Nucleotide-diphossugar_trans"/>
</dbReference>
<evidence type="ECO:0000256" key="14">
    <source>
        <dbReference type="ARBA" id="ARBA00052646"/>
    </source>
</evidence>
<accession>A0A9P1IAC2</accession>
<comment type="caution">
    <text evidence="17">The sequence shown here is derived from an EMBL/GenBank/DDBJ whole genome shotgun (WGS) entry which is preliminary data.</text>
</comment>
<dbReference type="CDD" id="cd02520">
    <property type="entry name" value="Glucosylceramide_synthase"/>
    <property type="match status" value="1"/>
</dbReference>
<evidence type="ECO:0000256" key="7">
    <source>
        <dbReference type="ARBA" id="ARBA00022676"/>
    </source>
</evidence>
<evidence type="ECO:0000256" key="4">
    <source>
        <dbReference type="ARBA" id="ARBA00006739"/>
    </source>
</evidence>
<evidence type="ECO:0000256" key="13">
    <source>
        <dbReference type="ARBA" id="ARBA00023136"/>
    </source>
</evidence>
<evidence type="ECO:0000256" key="16">
    <source>
        <dbReference type="SAM" id="Phobius"/>
    </source>
</evidence>
<keyword evidence="10" id="KW-0746">Sphingolipid metabolism</keyword>
<evidence type="ECO:0000313" key="17">
    <source>
        <dbReference type="EMBL" id="CAI5441090.1"/>
    </source>
</evidence>
<comment type="catalytic activity">
    <reaction evidence="15">
        <text>an N-acyl-15-methylhexadecasphing-4-enine + UDP-alpha-D-glucose = an N-acyl-1-beta-D-glucosyl-15-methylhexadecasphing-4-enine + UDP + H(+)</text>
        <dbReference type="Rhea" id="RHEA:34611"/>
        <dbReference type="ChEBI" id="CHEBI:15378"/>
        <dbReference type="ChEBI" id="CHEBI:58223"/>
        <dbReference type="ChEBI" id="CHEBI:58885"/>
        <dbReference type="ChEBI" id="CHEBI:70815"/>
        <dbReference type="ChEBI" id="CHEBI:70846"/>
    </reaction>
    <physiologicalReaction direction="left-to-right" evidence="15">
        <dbReference type="Rhea" id="RHEA:34612"/>
    </physiologicalReaction>
</comment>
<reference evidence="17" key="1">
    <citation type="submission" date="2022-11" db="EMBL/GenBank/DDBJ databases">
        <authorList>
            <person name="Kikuchi T."/>
        </authorList>
    </citation>
    <scope>NUCLEOTIDE SEQUENCE</scope>
    <source>
        <strain evidence="17">PS1010</strain>
    </source>
</reference>
<dbReference type="AlphaFoldDB" id="A0A9P1IAC2"/>
<dbReference type="Proteomes" id="UP001152747">
    <property type="component" value="Unassembled WGS sequence"/>
</dbReference>
<dbReference type="Gene3D" id="3.90.550.10">
    <property type="entry name" value="Spore Coat Polysaccharide Biosynthesis Protein SpsA, Chain A"/>
    <property type="match status" value="1"/>
</dbReference>
<dbReference type="SUPFAM" id="SSF53448">
    <property type="entry name" value="Nucleotide-diphospho-sugar transferases"/>
    <property type="match status" value="1"/>
</dbReference>
<comment type="similarity">
    <text evidence="4">Belongs to the glycosyltransferase 2 family.</text>
</comment>
<dbReference type="GO" id="GO:0006679">
    <property type="term" value="P:glucosylceramide biosynthetic process"/>
    <property type="evidence" value="ECO:0007669"/>
    <property type="project" value="UniProtKB-ARBA"/>
</dbReference>
<evidence type="ECO:0000256" key="11">
    <source>
        <dbReference type="ARBA" id="ARBA00022989"/>
    </source>
</evidence>
<sequence>MGLDGKNLTNFTQSFSEALASSSATSRLIGAAAAASSASTSSQSASTSSTWFFLVHPPKLLIAETRRMAAEIDLVTLFALIGLIFVICLYLIHLIALLYGKHRLHRKVKPNSNLPGVSIIKPIVGADENLRENLETFFVADYHKYEILFCFHNQTDPAVKIVKSLIEKYPKIDARLFFGGEKVGLNPKINNMMPAYRSAKYPLILISDSAIFMRQDAILDMVQTMVSHEKMAIVTQTPYCKNRPGLAAAFEQIYFGTFHARIYLAGNCMEFVCSTGMSSMMRKDALDECGGIAAFGGYLAEDFFFGKELANRGWKSAISVNPALQNAANPKISTFLERICRWVKLRIAMLPHIILVEPLQDCFPAGIIIATCANFLMGYNPVLIFAAHVCVLGDGGFFIDAYNAER</sequence>
<dbReference type="EMBL" id="CANHGI010000002">
    <property type="protein sequence ID" value="CAI5441090.1"/>
    <property type="molecule type" value="Genomic_DNA"/>
</dbReference>
<proteinExistence type="inferred from homology"/>
<keyword evidence="11 16" id="KW-1133">Transmembrane helix</keyword>
<dbReference type="GO" id="GO:0016020">
    <property type="term" value="C:membrane"/>
    <property type="evidence" value="ECO:0007669"/>
    <property type="project" value="UniProtKB-SubCell"/>
</dbReference>
<evidence type="ECO:0000256" key="5">
    <source>
        <dbReference type="ARBA" id="ARBA00012699"/>
    </source>
</evidence>
<evidence type="ECO:0000313" key="18">
    <source>
        <dbReference type="Proteomes" id="UP001152747"/>
    </source>
</evidence>
<dbReference type="GO" id="GO:1904508">
    <property type="term" value="P:regulation of protein localization to basolateral plasma membrane"/>
    <property type="evidence" value="ECO:0007669"/>
    <property type="project" value="UniProtKB-ARBA"/>
</dbReference>
<keyword evidence="8" id="KW-0808">Transferase</keyword>
<dbReference type="PANTHER" id="PTHR12726:SF0">
    <property type="entry name" value="CERAMIDE GLUCOSYLTRANSFERASE"/>
    <property type="match status" value="1"/>
</dbReference>
<name>A0A9P1IAC2_9PELO</name>
<evidence type="ECO:0000256" key="9">
    <source>
        <dbReference type="ARBA" id="ARBA00022692"/>
    </source>
</evidence>
<evidence type="ECO:0000256" key="12">
    <source>
        <dbReference type="ARBA" id="ARBA00023098"/>
    </source>
</evidence>
<organism evidence="17 18">
    <name type="scientific">Caenorhabditis angaria</name>
    <dbReference type="NCBI Taxonomy" id="860376"/>
    <lineage>
        <taxon>Eukaryota</taxon>
        <taxon>Metazoa</taxon>
        <taxon>Ecdysozoa</taxon>
        <taxon>Nematoda</taxon>
        <taxon>Chromadorea</taxon>
        <taxon>Rhabditida</taxon>
        <taxon>Rhabditina</taxon>
        <taxon>Rhabditomorpha</taxon>
        <taxon>Rhabditoidea</taxon>
        <taxon>Rhabditidae</taxon>
        <taxon>Peloderinae</taxon>
        <taxon>Caenorhabditis</taxon>
    </lineage>
</organism>
<gene>
    <name evidence="17" type="ORF">CAMP_LOCUS3727</name>
</gene>
<keyword evidence="6" id="KW-0444">Lipid biosynthesis</keyword>
<comment type="pathway">
    <text evidence="2">Lipid metabolism; sphingolipid metabolism.</text>
</comment>
<dbReference type="OrthoDB" id="1483400at2759"/>
<keyword evidence="12" id="KW-0443">Lipid metabolism</keyword>